<evidence type="ECO:0000313" key="4">
    <source>
        <dbReference type="Proteomes" id="UP000276215"/>
    </source>
</evidence>
<dbReference type="PANTHER" id="PTHR15887">
    <property type="entry name" value="TRANSMEMBRANE PROTEIN 69"/>
    <property type="match status" value="1"/>
</dbReference>
<gene>
    <name evidence="3" type="ORF">L873DRAFT_1667945</name>
</gene>
<name>A0A3N4JZW7_9PEZI</name>
<feature type="compositionally biased region" description="Basic and acidic residues" evidence="1">
    <location>
        <begin position="441"/>
        <end position="462"/>
    </location>
</feature>
<protein>
    <submittedName>
        <fullName evidence="3">Uncharacterized protein</fullName>
    </submittedName>
</protein>
<proteinExistence type="predicted"/>
<organism evidence="3 4">
    <name type="scientific">Choiromyces venosus 120613-1</name>
    <dbReference type="NCBI Taxonomy" id="1336337"/>
    <lineage>
        <taxon>Eukaryota</taxon>
        <taxon>Fungi</taxon>
        <taxon>Dikarya</taxon>
        <taxon>Ascomycota</taxon>
        <taxon>Pezizomycotina</taxon>
        <taxon>Pezizomycetes</taxon>
        <taxon>Pezizales</taxon>
        <taxon>Tuberaceae</taxon>
        <taxon>Choiromyces</taxon>
    </lineage>
</organism>
<evidence type="ECO:0000256" key="2">
    <source>
        <dbReference type="SAM" id="Phobius"/>
    </source>
</evidence>
<dbReference type="Pfam" id="PF11911">
    <property type="entry name" value="DUF3429"/>
    <property type="match status" value="1"/>
</dbReference>
<dbReference type="PANTHER" id="PTHR15887:SF1">
    <property type="entry name" value="TRANSMEMBRANE PROTEIN 69"/>
    <property type="match status" value="1"/>
</dbReference>
<evidence type="ECO:0000313" key="3">
    <source>
        <dbReference type="EMBL" id="RPB03920.1"/>
    </source>
</evidence>
<dbReference type="InterPro" id="IPR021836">
    <property type="entry name" value="DUF3429"/>
</dbReference>
<accession>A0A3N4JZW7</accession>
<keyword evidence="2" id="KW-0812">Transmembrane</keyword>
<keyword evidence="2" id="KW-1133">Transmembrane helix</keyword>
<dbReference type="STRING" id="1336337.A0A3N4JZW7"/>
<dbReference type="AlphaFoldDB" id="A0A3N4JZW7"/>
<reference evidence="3 4" key="1">
    <citation type="journal article" date="2018" name="Nat. Ecol. Evol.">
        <title>Pezizomycetes genomes reveal the molecular basis of ectomycorrhizal truffle lifestyle.</title>
        <authorList>
            <person name="Murat C."/>
            <person name="Payen T."/>
            <person name="Noel B."/>
            <person name="Kuo A."/>
            <person name="Morin E."/>
            <person name="Chen J."/>
            <person name="Kohler A."/>
            <person name="Krizsan K."/>
            <person name="Balestrini R."/>
            <person name="Da Silva C."/>
            <person name="Montanini B."/>
            <person name="Hainaut M."/>
            <person name="Levati E."/>
            <person name="Barry K.W."/>
            <person name="Belfiori B."/>
            <person name="Cichocki N."/>
            <person name="Clum A."/>
            <person name="Dockter R.B."/>
            <person name="Fauchery L."/>
            <person name="Guy J."/>
            <person name="Iotti M."/>
            <person name="Le Tacon F."/>
            <person name="Lindquist E.A."/>
            <person name="Lipzen A."/>
            <person name="Malagnac F."/>
            <person name="Mello A."/>
            <person name="Molinier V."/>
            <person name="Miyauchi S."/>
            <person name="Poulain J."/>
            <person name="Riccioni C."/>
            <person name="Rubini A."/>
            <person name="Sitrit Y."/>
            <person name="Splivallo R."/>
            <person name="Traeger S."/>
            <person name="Wang M."/>
            <person name="Zifcakova L."/>
            <person name="Wipf D."/>
            <person name="Zambonelli A."/>
            <person name="Paolocci F."/>
            <person name="Nowrousian M."/>
            <person name="Ottonello S."/>
            <person name="Baldrian P."/>
            <person name="Spatafora J.W."/>
            <person name="Henrissat B."/>
            <person name="Nagy L.G."/>
            <person name="Aury J.M."/>
            <person name="Wincker P."/>
            <person name="Grigoriev I.V."/>
            <person name="Bonfante P."/>
            <person name="Martin F.M."/>
        </authorList>
    </citation>
    <scope>NUCLEOTIDE SEQUENCE [LARGE SCALE GENOMIC DNA]</scope>
    <source>
        <strain evidence="3 4">120613-1</strain>
    </source>
</reference>
<evidence type="ECO:0000256" key="1">
    <source>
        <dbReference type="SAM" id="MobiDB-lite"/>
    </source>
</evidence>
<feature type="compositionally biased region" description="Acidic residues" evidence="1">
    <location>
        <begin position="373"/>
        <end position="392"/>
    </location>
</feature>
<feature type="transmembrane region" description="Helical" evidence="2">
    <location>
        <begin position="293"/>
        <end position="313"/>
    </location>
</feature>
<dbReference type="Proteomes" id="UP000276215">
    <property type="component" value="Unassembled WGS sequence"/>
</dbReference>
<feature type="transmembrane region" description="Helical" evidence="2">
    <location>
        <begin position="158"/>
        <end position="181"/>
    </location>
</feature>
<feature type="transmembrane region" description="Helical" evidence="2">
    <location>
        <begin position="212"/>
        <end position="231"/>
    </location>
</feature>
<dbReference type="OrthoDB" id="194289at2759"/>
<sequence>MFPSIPTRKMPTTSVTPSLFLPNARRTFTRLPPFRPPVLAQKSTLSISSLSNPPRSPIAHLQPFTTISARWKEARKTDKVKSEAAKIEAGLEKARKKKLEAHPEEVTTTSSMTPLFEGPPKPSSRGGAADEPDMLKGLKSEFRTIKETFALKEVPKEVYYIGLGGVFPYAGISAATLYLAWDINYAHHNGIGYLVSMETAEHILHFSEPVQVGLGAVILSFLGAVHWGLEMAEYGGKHGYRRYALSVLAPVLAWPTILLPFHYALITQFLGFTGMYFADSTVTGWGWAPPWYMTYRFILTLVVGASIVATLIGRGQIGGQVSKAPGPASYLQELRDSQWENLQKEEDERRRKLRQEGAEKKKQKAAKEKPKDDEEEKEEENNETKENEEEDSGDARQSADPGKRAKGDGPGKQGVYSNDKQGATGGKGDKTSTAFEPLEPSGEKKNDVKPAPEGRENTKPRG</sequence>
<keyword evidence="4" id="KW-1185">Reference proteome</keyword>
<keyword evidence="2" id="KW-0472">Membrane</keyword>
<feature type="transmembrane region" description="Helical" evidence="2">
    <location>
        <begin position="243"/>
        <end position="266"/>
    </location>
</feature>
<dbReference type="EMBL" id="ML120360">
    <property type="protein sequence ID" value="RPB03920.1"/>
    <property type="molecule type" value="Genomic_DNA"/>
</dbReference>
<feature type="compositionally biased region" description="Basic and acidic residues" evidence="1">
    <location>
        <begin position="341"/>
        <end position="372"/>
    </location>
</feature>
<feature type="region of interest" description="Disordered" evidence="1">
    <location>
        <begin position="341"/>
        <end position="462"/>
    </location>
</feature>
<feature type="region of interest" description="Disordered" evidence="1">
    <location>
        <begin position="94"/>
        <end position="131"/>
    </location>
</feature>